<keyword evidence="5" id="KW-0233">DNA recombination</keyword>
<comment type="similarity">
    <text evidence="2">Belongs to the transposase mutator family.</text>
</comment>
<dbReference type="InterPro" id="IPR001207">
    <property type="entry name" value="Transposase_mutator"/>
</dbReference>
<keyword evidence="3" id="KW-0815">Transposition</keyword>
<gene>
    <name evidence="6" type="ORF">ACFSL4_26230</name>
</gene>
<evidence type="ECO:0000313" key="6">
    <source>
        <dbReference type="EMBL" id="MFD1661608.1"/>
    </source>
</evidence>
<organism evidence="6 7">
    <name type="scientific">Streptomyces caeni</name>
    <dbReference type="NCBI Taxonomy" id="2307231"/>
    <lineage>
        <taxon>Bacteria</taxon>
        <taxon>Bacillati</taxon>
        <taxon>Actinomycetota</taxon>
        <taxon>Actinomycetes</taxon>
        <taxon>Kitasatosporales</taxon>
        <taxon>Streptomycetaceae</taxon>
        <taxon>Streptomyces</taxon>
    </lineage>
</organism>
<dbReference type="EMBL" id="JBHUDX010000080">
    <property type="protein sequence ID" value="MFD1661608.1"/>
    <property type="molecule type" value="Genomic_DNA"/>
</dbReference>
<dbReference type="Proteomes" id="UP001597261">
    <property type="component" value="Unassembled WGS sequence"/>
</dbReference>
<dbReference type="Pfam" id="PF00872">
    <property type="entry name" value="Transposase_mut"/>
    <property type="match status" value="1"/>
</dbReference>
<evidence type="ECO:0000256" key="2">
    <source>
        <dbReference type="ARBA" id="ARBA00010961"/>
    </source>
</evidence>
<accession>A0ABW4IXF8</accession>
<reference evidence="7" key="1">
    <citation type="journal article" date="2019" name="Int. J. Syst. Evol. Microbiol.">
        <title>The Global Catalogue of Microorganisms (GCM) 10K type strain sequencing project: providing services to taxonomists for standard genome sequencing and annotation.</title>
        <authorList>
            <consortium name="The Broad Institute Genomics Platform"/>
            <consortium name="The Broad Institute Genome Sequencing Center for Infectious Disease"/>
            <person name="Wu L."/>
            <person name="Ma J."/>
        </authorList>
    </citation>
    <scope>NUCLEOTIDE SEQUENCE [LARGE SCALE GENOMIC DNA]</scope>
    <source>
        <strain evidence="7">CGMCC 1.12470</strain>
    </source>
</reference>
<name>A0ABW4IXF8_9ACTN</name>
<keyword evidence="4" id="KW-0238">DNA-binding</keyword>
<evidence type="ECO:0000313" key="7">
    <source>
        <dbReference type="Proteomes" id="UP001597261"/>
    </source>
</evidence>
<sequence>MRSEHYMAVAVTAEGHRDILGLWIGDGGEGAKYS</sequence>
<keyword evidence="7" id="KW-1185">Reference proteome</keyword>
<evidence type="ECO:0000256" key="5">
    <source>
        <dbReference type="ARBA" id="ARBA00023172"/>
    </source>
</evidence>
<evidence type="ECO:0000256" key="3">
    <source>
        <dbReference type="ARBA" id="ARBA00022578"/>
    </source>
</evidence>
<protein>
    <submittedName>
        <fullName evidence="6">Transposase</fullName>
    </submittedName>
</protein>
<evidence type="ECO:0000256" key="4">
    <source>
        <dbReference type="ARBA" id="ARBA00023125"/>
    </source>
</evidence>
<proteinExistence type="inferred from homology"/>
<comment type="function">
    <text evidence="1">Required for the transposition of the insertion element.</text>
</comment>
<evidence type="ECO:0000256" key="1">
    <source>
        <dbReference type="ARBA" id="ARBA00002190"/>
    </source>
</evidence>
<comment type="caution">
    <text evidence="6">The sequence shown here is derived from an EMBL/GenBank/DDBJ whole genome shotgun (WGS) entry which is preliminary data.</text>
</comment>